<dbReference type="GO" id="GO:0006121">
    <property type="term" value="P:mitochondrial electron transport, succinate to ubiquinone"/>
    <property type="evidence" value="ECO:0007669"/>
    <property type="project" value="TreeGrafter"/>
</dbReference>
<dbReference type="PANTHER" id="PTHR13337:SF2">
    <property type="entry name" value="SUCCINATE DEHYDROGENASE [UBIQUINONE] CYTOCHROME B SMALL SUBUNIT, MITOCHONDRIAL"/>
    <property type="match status" value="1"/>
</dbReference>
<feature type="transmembrane region" description="Helical" evidence="12">
    <location>
        <begin position="98"/>
        <end position="116"/>
    </location>
</feature>
<comment type="subcellular location">
    <subcellularLocation>
        <location evidence="1 12">Mitochondrion inner membrane</location>
        <topology evidence="1 12">Multi-pass membrane protein</topology>
    </subcellularLocation>
</comment>
<evidence type="ECO:0000256" key="6">
    <source>
        <dbReference type="ARBA" id="ARBA00022946"/>
    </source>
</evidence>
<dbReference type="GO" id="GO:0006099">
    <property type="term" value="P:tricarboxylic acid cycle"/>
    <property type="evidence" value="ECO:0007669"/>
    <property type="project" value="UniProtKB-KW"/>
</dbReference>
<gene>
    <name evidence="13" type="ORF">BOX15_Mlig010157g2</name>
</gene>
<comment type="function">
    <text evidence="12">Membrane-anchoring subunit of succinate dehydrogenase (SDH) that is involved in complex II of the mitochondrial electron transport chain and is responsible for transferring electrons from succinate to ubiquinone (coenzyme Q).</text>
</comment>
<keyword evidence="12" id="KW-0349">Heme</keyword>
<keyword evidence="11 12" id="KW-0479">Metal-binding</keyword>
<dbReference type="STRING" id="282301.A0A267GM48"/>
<keyword evidence="4 12" id="KW-0812">Transmembrane</keyword>
<dbReference type="GO" id="GO:0048039">
    <property type="term" value="F:ubiquinone binding"/>
    <property type="evidence" value="ECO:0007669"/>
    <property type="project" value="TreeGrafter"/>
</dbReference>
<keyword evidence="12" id="KW-0249">Electron transport</keyword>
<evidence type="ECO:0000256" key="1">
    <source>
        <dbReference type="ARBA" id="ARBA00004448"/>
    </source>
</evidence>
<keyword evidence="14" id="KW-1185">Reference proteome</keyword>
<comment type="similarity">
    <text evidence="2 12">Belongs to the CybS family.</text>
</comment>
<evidence type="ECO:0000256" key="12">
    <source>
        <dbReference type="RuleBase" id="RU364031"/>
    </source>
</evidence>
<comment type="caution">
    <text evidence="12">Lacks conserved residue(s) required for the propagation of feature annotation.</text>
</comment>
<evidence type="ECO:0000256" key="10">
    <source>
        <dbReference type="PIRSR" id="PIRSR607992-1"/>
    </source>
</evidence>
<dbReference type="AlphaFoldDB" id="A0A267GM48"/>
<feature type="transmembrane region" description="Helical" evidence="12">
    <location>
        <begin position="136"/>
        <end position="157"/>
    </location>
</feature>
<dbReference type="GO" id="GO:0005743">
    <property type="term" value="C:mitochondrial inner membrane"/>
    <property type="evidence" value="ECO:0007669"/>
    <property type="project" value="UniProtKB-SubCell"/>
</dbReference>
<evidence type="ECO:0000313" key="13">
    <source>
        <dbReference type="EMBL" id="PAA86362.1"/>
    </source>
</evidence>
<evidence type="ECO:0000256" key="7">
    <source>
        <dbReference type="ARBA" id="ARBA00022989"/>
    </source>
</evidence>
<dbReference type="EMBL" id="NIVC01000282">
    <property type="protein sequence ID" value="PAA86362.1"/>
    <property type="molecule type" value="Genomic_DNA"/>
</dbReference>
<protein>
    <recommendedName>
        <fullName evidence="12">Succinate dehydrogenase [ubiquinone] cytochrome b small subunit</fullName>
    </recommendedName>
</protein>
<reference evidence="13 14" key="1">
    <citation type="submission" date="2017-06" db="EMBL/GenBank/DDBJ databases">
        <title>A platform for efficient transgenesis in Macrostomum lignano, a flatworm model organism for stem cell research.</title>
        <authorList>
            <person name="Berezikov E."/>
        </authorList>
    </citation>
    <scope>NUCLEOTIDE SEQUENCE [LARGE SCALE GENOMIC DNA]</scope>
    <source>
        <strain evidence="13">DV1</strain>
        <tissue evidence="13">Whole organism</tissue>
    </source>
</reference>
<evidence type="ECO:0000313" key="14">
    <source>
        <dbReference type="Proteomes" id="UP000215902"/>
    </source>
</evidence>
<name>A0A267GM48_9PLAT</name>
<dbReference type="GO" id="GO:0020037">
    <property type="term" value="F:heme binding"/>
    <property type="evidence" value="ECO:0007669"/>
    <property type="project" value="TreeGrafter"/>
</dbReference>
<comment type="caution">
    <text evidence="13">The sequence shown here is derived from an EMBL/GenBank/DDBJ whole genome shotgun (WGS) entry which is preliminary data.</text>
</comment>
<evidence type="ECO:0000256" key="9">
    <source>
        <dbReference type="ARBA" id="ARBA00023136"/>
    </source>
</evidence>
<keyword evidence="5 12" id="KW-0999">Mitochondrion inner membrane</keyword>
<dbReference type="InterPro" id="IPR034804">
    <property type="entry name" value="SQR/QFR_C/D"/>
</dbReference>
<evidence type="ECO:0000256" key="11">
    <source>
        <dbReference type="PIRSR" id="PIRSR607992-2"/>
    </source>
</evidence>
<evidence type="ECO:0000256" key="5">
    <source>
        <dbReference type="ARBA" id="ARBA00022792"/>
    </source>
</evidence>
<dbReference type="Gene3D" id="1.20.1300.10">
    <property type="entry name" value="Fumarate reductase/succinate dehydrogenase, transmembrane subunit"/>
    <property type="match status" value="1"/>
</dbReference>
<dbReference type="PANTHER" id="PTHR13337">
    <property type="entry name" value="SUCCINATE DEHYDROGENASE"/>
    <property type="match status" value="1"/>
</dbReference>
<evidence type="ECO:0000256" key="3">
    <source>
        <dbReference type="ARBA" id="ARBA00022448"/>
    </source>
</evidence>
<keyword evidence="9 12" id="KW-0472">Membrane</keyword>
<evidence type="ECO:0000256" key="2">
    <source>
        <dbReference type="ARBA" id="ARBA00007294"/>
    </source>
</evidence>
<dbReference type="Proteomes" id="UP000215902">
    <property type="component" value="Unassembled WGS sequence"/>
</dbReference>
<sequence length="172" mass="19014">LTGKLGSLASSGRALMLLRGRLHLSATAAIQQQQQQQRRLHATPSVGVLGLQEKPTRVTIPEPSHGGMMSKSQHWTVERVLTVGMLPLYPAALMMDGLAMNLAVGAAITMHVYWGIEAVIKDYAMERLYGPQLQKILYAVWKVISLIGFAGFVYFCYTDVGFIRVVKDLWTV</sequence>
<dbReference type="OrthoDB" id="18577at2759"/>
<feature type="binding site" evidence="10">
    <location>
        <position position="123"/>
    </location>
    <ligand>
        <name>a ubiquinone</name>
        <dbReference type="ChEBI" id="CHEBI:16389"/>
        <note>ligand shared with IP/SDHB</note>
    </ligand>
</feature>
<dbReference type="GO" id="GO:0046872">
    <property type="term" value="F:metal ion binding"/>
    <property type="evidence" value="ECO:0007669"/>
    <property type="project" value="UniProtKB-KW"/>
</dbReference>
<feature type="non-terminal residue" evidence="13">
    <location>
        <position position="1"/>
    </location>
</feature>
<keyword evidence="8 12" id="KW-0496">Mitochondrion</keyword>
<keyword evidence="3 12" id="KW-0813">Transport</keyword>
<evidence type="ECO:0000256" key="4">
    <source>
        <dbReference type="ARBA" id="ARBA00022692"/>
    </source>
</evidence>
<dbReference type="Pfam" id="PF05328">
    <property type="entry name" value="CybS"/>
    <property type="match status" value="1"/>
</dbReference>
<keyword evidence="7 12" id="KW-1133">Transmembrane helix</keyword>
<keyword evidence="6 12" id="KW-0809">Transit peptide</keyword>
<proteinExistence type="inferred from homology"/>
<evidence type="ECO:0000256" key="8">
    <source>
        <dbReference type="ARBA" id="ARBA00023128"/>
    </source>
</evidence>
<organism evidence="13 14">
    <name type="scientific">Macrostomum lignano</name>
    <dbReference type="NCBI Taxonomy" id="282301"/>
    <lineage>
        <taxon>Eukaryota</taxon>
        <taxon>Metazoa</taxon>
        <taxon>Spiralia</taxon>
        <taxon>Lophotrochozoa</taxon>
        <taxon>Platyhelminthes</taxon>
        <taxon>Rhabditophora</taxon>
        <taxon>Macrostomorpha</taxon>
        <taxon>Macrostomida</taxon>
        <taxon>Macrostomidae</taxon>
        <taxon>Macrostomum</taxon>
    </lineage>
</organism>
<keyword evidence="11" id="KW-0408">Iron</keyword>
<feature type="binding site" description="axial binding residue" evidence="11">
    <location>
        <position position="111"/>
    </location>
    <ligand>
        <name>heme b</name>
        <dbReference type="ChEBI" id="CHEBI:60344"/>
        <note>ligand shared with SDHC</note>
    </ligand>
    <ligandPart>
        <name>Fe</name>
        <dbReference type="ChEBI" id="CHEBI:18248"/>
    </ligandPart>
</feature>
<keyword evidence="12" id="KW-0816">Tricarboxylic acid cycle</keyword>
<accession>A0A267GM48</accession>
<dbReference type="InterPro" id="IPR007992">
    <property type="entry name" value="CybS"/>
</dbReference>